<dbReference type="EMBL" id="LSBH01000001">
    <property type="protein sequence ID" value="OAQ87761.1"/>
    <property type="molecule type" value="Genomic_DNA"/>
</dbReference>
<evidence type="ECO:0000313" key="1">
    <source>
        <dbReference type="EMBL" id="OAQ87761.1"/>
    </source>
</evidence>
<dbReference type="Proteomes" id="UP000078240">
    <property type="component" value="Unassembled WGS sequence"/>
</dbReference>
<protein>
    <submittedName>
        <fullName evidence="1">Uncharacterized protein</fullName>
    </submittedName>
</protein>
<accession>A0A179HDW1</accession>
<sequence length="227" mass="24710">MRLKHLSVTSCEARIRTPSVLRWESTVPLPENLESPCGWHCTVPSMALDESGSPPAFRSPYVLPYGLAPASCVLRAAKHHVVGSSSSSLFWLDVNVCIAYDITCAGTQETGKRHGKQFGARLFKLDEVISVAGPMWTCVGQPSEFAIRKPPATVVTDGSTILPLPVEVFCSECVGRESVAILRWRCWSERLDFAQPRVRGWFGRTGSETGCSAGTDGQGRGRSAWIA</sequence>
<comment type="caution">
    <text evidence="1">The sequence shown here is derived from an EMBL/GenBank/DDBJ whole genome shotgun (WGS) entry which is preliminary data.</text>
</comment>
<reference evidence="1 2" key="1">
    <citation type="submission" date="2016-01" db="EMBL/GenBank/DDBJ databases">
        <title>Biosynthesis of antibiotic leucinostatins and their inhibition on Phytophthora in bio-control Purpureocillium lilacinum.</title>
        <authorList>
            <person name="Wang G."/>
            <person name="Liu Z."/>
            <person name="Lin R."/>
            <person name="Li E."/>
            <person name="Mao Z."/>
            <person name="Ling J."/>
            <person name="Yin W."/>
            <person name="Xie B."/>
        </authorList>
    </citation>
    <scope>NUCLEOTIDE SEQUENCE [LARGE SCALE GENOMIC DNA]</scope>
    <source>
        <strain evidence="1">PLBJ-1</strain>
    </source>
</reference>
<evidence type="ECO:0000313" key="2">
    <source>
        <dbReference type="Proteomes" id="UP000078240"/>
    </source>
</evidence>
<name>A0A179HDW1_PURLI</name>
<gene>
    <name evidence="1" type="ORF">VFPBJ_01802</name>
</gene>
<organism evidence="1 2">
    <name type="scientific">Purpureocillium lilacinum</name>
    <name type="common">Paecilomyces lilacinus</name>
    <dbReference type="NCBI Taxonomy" id="33203"/>
    <lineage>
        <taxon>Eukaryota</taxon>
        <taxon>Fungi</taxon>
        <taxon>Dikarya</taxon>
        <taxon>Ascomycota</taxon>
        <taxon>Pezizomycotina</taxon>
        <taxon>Sordariomycetes</taxon>
        <taxon>Hypocreomycetidae</taxon>
        <taxon>Hypocreales</taxon>
        <taxon>Ophiocordycipitaceae</taxon>
        <taxon>Purpureocillium</taxon>
    </lineage>
</organism>
<proteinExistence type="predicted"/>
<dbReference type="AlphaFoldDB" id="A0A179HDW1"/>